<gene>
    <name evidence="2" type="ORF">F2P81_006091</name>
</gene>
<evidence type="ECO:0000313" key="3">
    <source>
        <dbReference type="Proteomes" id="UP000438429"/>
    </source>
</evidence>
<proteinExistence type="predicted"/>
<feature type="region of interest" description="Disordered" evidence="1">
    <location>
        <begin position="1"/>
        <end position="27"/>
    </location>
</feature>
<protein>
    <submittedName>
        <fullName evidence="2">Uncharacterized protein</fullName>
    </submittedName>
</protein>
<evidence type="ECO:0000313" key="2">
    <source>
        <dbReference type="EMBL" id="KAF0042559.1"/>
    </source>
</evidence>
<name>A0A6A4TCG0_SCOMX</name>
<dbReference type="EMBL" id="VEVO01000005">
    <property type="protein sequence ID" value="KAF0042559.1"/>
    <property type="molecule type" value="Genomic_DNA"/>
</dbReference>
<feature type="compositionally biased region" description="Polar residues" evidence="1">
    <location>
        <begin position="1"/>
        <end position="14"/>
    </location>
</feature>
<dbReference type="AlphaFoldDB" id="A0A6A4TCG0"/>
<evidence type="ECO:0000256" key="1">
    <source>
        <dbReference type="SAM" id="MobiDB-lite"/>
    </source>
</evidence>
<comment type="caution">
    <text evidence="2">The sequence shown here is derived from an EMBL/GenBank/DDBJ whole genome shotgun (WGS) entry which is preliminary data.</text>
</comment>
<sequence>MKEVVNRSSQSQRHTGARQNRKPEDGGGGALQLGFVFSKSNFGVVGFHSSFSTVDSRVHKFTDYLLNWNPVDGC</sequence>
<dbReference type="Proteomes" id="UP000438429">
    <property type="component" value="Unassembled WGS sequence"/>
</dbReference>
<accession>A0A6A4TCG0</accession>
<reference evidence="2 3" key="1">
    <citation type="submission" date="2019-06" db="EMBL/GenBank/DDBJ databases">
        <title>Draft genomes of female and male turbot (Scophthalmus maximus).</title>
        <authorList>
            <person name="Xu H."/>
            <person name="Xu X.-W."/>
            <person name="Shao C."/>
            <person name="Chen S."/>
        </authorList>
    </citation>
    <scope>NUCLEOTIDE SEQUENCE [LARGE SCALE GENOMIC DNA]</scope>
    <source>
        <strain evidence="2">Ysfricsl-2016a</strain>
        <tissue evidence="2">Blood</tissue>
    </source>
</reference>
<organism evidence="2 3">
    <name type="scientific">Scophthalmus maximus</name>
    <name type="common">Turbot</name>
    <name type="synonym">Psetta maxima</name>
    <dbReference type="NCBI Taxonomy" id="52904"/>
    <lineage>
        <taxon>Eukaryota</taxon>
        <taxon>Metazoa</taxon>
        <taxon>Chordata</taxon>
        <taxon>Craniata</taxon>
        <taxon>Vertebrata</taxon>
        <taxon>Euteleostomi</taxon>
        <taxon>Actinopterygii</taxon>
        <taxon>Neopterygii</taxon>
        <taxon>Teleostei</taxon>
        <taxon>Neoteleostei</taxon>
        <taxon>Acanthomorphata</taxon>
        <taxon>Carangaria</taxon>
        <taxon>Pleuronectiformes</taxon>
        <taxon>Pleuronectoidei</taxon>
        <taxon>Scophthalmidae</taxon>
        <taxon>Scophthalmus</taxon>
    </lineage>
</organism>